<keyword evidence="5 8" id="KW-0812">Transmembrane</keyword>
<comment type="similarity">
    <text evidence="2">Belongs to the resistance-nodulation-cell division (RND) (TC 2.A.6) family.</text>
</comment>
<dbReference type="Pfam" id="PF00873">
    <property type="entry name" value="ACR_tran"/>
    <property type="match status" value="1"/>
</dbReference>
<evidence type="ECO:0000313" key="9">
    <source>
        <dbReference type="EMBL" id="AOO66592.1"/>
    </source>
</evidence>
<dbReference type="InterPro" id="IPR001036">
    <property type="entry name" value="Acrflvin-R"/>
</dbReference>
<dbReference type="SUPFAM" id="SSF82693">
    <property type="entry name" value="Multidrug efflux transporter AcrB pore domain, PN1, PN2, PC1 and PC2 subdomains"/>
    <property type="match status" value="2"/>
</dbReference>
<dbReference type="SUPFAM" id="SSF82714">
    <property type="entry name" value="Multidrug efflux transporter AcrB TolC docking domain, DN and DC subdomains"/>
    <property type="match status" value="2"/>
</dbReference>
<evidence type="ECO:0000256" key="4">
    <source>
        <dbReference type="ARBA" id="ARBA00022475"/>
    </source>
</evidence>
<keyword evidence="6 8" id="KW-1133">Transmembrane helix</keyword>
<dbReference type="STRING" id="1193502.SHALO_2839"/>
<feature type="transmembrane region" description="Helical" evidence="8">
    <location>
        <begin position="912"/>
        <end position="936"/>
    </location>
</feature>
<gene>
    <name evidence="9" type="ORF">SHALO_2839</name>
</gene>
<accession>A0A1D7TNP2</accession>
<dbReference type="SUPFAM" id="SSF82866">
    <property type="entry name" value="Multidrug efflux transporter AcrB transmembrane domain"/>
    <property type="match status" value="2"/>
</dbReference>
<feature type="transmembrane region" description="Helical" evidence="8">
    <location>
        <begin position="438"/>
        <end position="457"/>
    </location>
</feature>
<evidence type="ECO:0000256" key="1">
    <source>
        <dbReference type="ARBA" id="ARBA00004651"/>
    </source>
</evidence>
<keyword evidence="7 8" id="KW-0472">Membrane</keyword>
<proteinExistence type="inferred from homology"/>
<dbReference type="GO" id="GO:0042910">
    <property type="term" value="F:xenobiotic transmembrane transporter activity"/>
    <property type="evidence" value="ECO:0007669"/>
    <property type="project" value="TreeGrafter"/>
</dbReference>
<feature type="transmembrane region" description="Helical" evidence="8">
    <location>
        <begin position="886"/>
        <end position="906"/>
    </location>
</feature>
<keyword evidence="10" id="KW-1185">Reference proteome</keyword>
<keyword evidence="3" id="KW-0813">Transport</keyword>
<dbReference type="Gene3D" id="3.30.70.1320">
    <property type="entry name" value="Multidrug efflux transporter AcrB pore domain like"/>
    <property type="match status" value="1"/>
</dbReference>
<comment type="subcellular location">
    <subcellularLocation>
        <location evidence="1">Cell membrane</location>
        <topology evidence="1">Multi-pass membrane protein</topology>
    </subcellularLocation>
</comment>
<dbReference type="Gene3D" id="3.30.70.1430">
    <property type="entry name" value="Multidrug efflux transporter AcrB pore domain"/>
    <property type="match status" value="2"/>
</dbReference>
<dbReference type="GO" id="GO:0008324">
    <property type="term" value="F:monoatomic cation transmembrane transporter activity"/>
    <property type="evidence" value="ECO:0007669"/>
    <property type="project" value="InterPro"/>
</dbReference>
<dbReference type="KEGG" id="shal:SHALO_2839"/>
<dbReference type="PATRIC" id="fig|1193502.14.peg.2873"/>
<dbReference type="Proteomes" id="UP000094609">
    <property type="component" value="Chromosome"/>
</dbReference>
<dbReference type="Gene3D" id="3.30.70.1440">
    <property type="entry name" value="Multidrug efflux transporter AcrB pore domain"/>
    <property type="match status" value="1"/>
</dbReference>
<dbReference type="InterPro" id="IPR027463">
    <property type="entry name" value="AcrB_DN_DC_subdom"/>
</dbReference>
<dbReference type="GO" id="GO:0005886">
    <property type="term" value="C:plasma membrane"/>
    <property type="evidence" value="ECO:0007669"/>
    <property type="project" value="UniProtKB-SubCell"/>
</dbReference>
<feature type="transmembrane region" description="Helical" evidence="8">
    <location>
        <begin position="335"/>
        <end position="352"/>
    </location>
</feature>
<evidence type="ECO:0000256" key="2">
    <source>
        <dbReference type="ARBA" id="ARBA00010942"/>
    </source>
</evidence>
<feature type="transmembrane region" description="Helical" evidence="8">
    <location>
        <begin position="472"/>
        <end position="493"/>
    </location>
</feature>
<evidence type="ECO:0000256" key="6">
    <source>
        <dbReference type="ARBA" id="ARBA00022989"/>
    </source>
</evidence>
<feature type="transmembrane region" description="Helical" evidence="8">
    <location>
        <begin position="860"/>
        <end position="879"/>
    </location>
</feature>
<feature type="transmembrane region" description="Helical" evidence="8">
    <location>
        <begin position="357"/>
        <end position="378"/>
    </location>
</feature>
<organism evidence="9 10">
    <name type="scientific">Sulfurospirillum halorespirans DSM 13726</name>
    <dbReference type="NCBI Taxonomy" id="1193502"/>
    <lineage>
        <taxon>Bacteria</taxon>
        <taxon>Pseudomonadati</taxon>
        <taxon>Campylobacterota</taxon>
        <taxon>Epsilonproteobacteria</taxon>
        <taxon>Campylobacterales</taxon>
        <taxon>Sulfurospirillaceae</taxon>
        <taxon>Sulfurospirillum</taxon>
    </lineage>
</organism>
<sequence length="1025" mass="114431">MIESIIESSVKNKALLLLTLLIAAFLSFWAIKQTPLDALPDLTPPQVIVNVKYLGQSPKIIENQIIYELTNALLSVAKTKTVRAFTSYENAIVYIIFEDGTDLYWARDRVNEVIQNVSKNAPKNATIKLGPDATGIGWAFEYALTSQNRSLDDLRSIQDYLYRYALLGVEGVSEVASVGGFVKDYEVTLRPDALYKYNLSIDDLMNALSKNNSDLGGRVVLENGFEQIIQARGFARSLEEIAGITIKTVNGIPLKLSDIADTRVVPNYRSGLAELNGEGEVVGGVVVVRHKENAYKVIQAVKEKLASLHVNDVEVVTTYDRSDLITKAINNLKRALFEESIVVLAVVMLFLLHFRSALVVIIVLPLTIAMTFLAMKLFGLESNIMSLGGIAIAIGAMVDACIVMIENVHKKLSHGEMKSEEERKAIIIASSKQVGRPIFFALLLIVVSFLPIFALSGQEGALFKPLAYTKTFAMLIGAVLSITLVPLLMLFFVKGKILEEDRNPLNRFFIWLYAPLLRLHMRFWYIAMVAFIGFLVLGYYTFTKQRWEFMPPLNEQTFMYMPVTPFGISIEMAKEYAQKSNEVIKSFPEVQSSFAKAGRAESATDPAPLSMTETIIQLKPKEQWREGMTYEKLRDEMNEQLQLLGLTNSWTYPIRGRIDMLLTGIRTPLGIKLYGDNDQALEYSANKIASVLANYEGTKSVFADKANSGYYLNMTLKPENIASYGLTKEEILNFVDNAIGGSKVTTFYQGIERYPITLRLEEESRKDLISISELTIKTPYGFQRLGHFVELGYDVGASELKSEMGKKVNYIYITLKEGFSSKTYKEEANKILKESVELPTGFYIGWAGESEYLESAMERLQFILPLTLLVTFVLIYLGLGSFKNALLVFLTLPLAAVGGFLYVDYLNFNLSIAVIVGFLALIGIAVETAIVMIIYLEEAILHVKERTAKNIQEAIFEGAVLRVRPKLMTVFAILGGLLPIMWLNGVGSEVMQRIAAPMIGGVVSSAILTLLVIPVLYYRMQKIEE</sequence>
<evidence type="ECO:0000256" key="7">
    <source>
        <dbReference type="ARBA" id="ARBA00023136"/>
    </source>
</evidence>
<protein>
    <submittedName>
        <fullName evidence="9">Heavy metal efflux system protein CusA-like</fullName>
    </submittedName>
</protein>
<dbReference type="AlphaFoldDB" id="A0A1D7TNP2"/>
<feature type="transmembrane region" description="Helical" evidence="8">
    <location>
        <begin position="523"/>
        <end position="542"/>
    </location>
</feature>
<dbReference type="PRINTS" id="PR00702">
    <property type="entry name" value="ACRIFLAVINRP"/>
</dbReference>
<dbReference type="EMBL" id="CP017111">
    <property type="protein sequence ID" value="AOO66592.1"/>
    <property type="molecule type" value="Genomic_DNA"/>
</dbReference>
<feature type="transmembrane region" description="Helical" evidence="8">
    <location>
        <begin position="967"/>
        <end position="983"/>
    </location>
</feature>
<evidence type="ECO:0000256" key="8">
    <source>
        <dbReference type="SAM" id="Phobius"/>
    </source>
</evidence>
<dbReference type="NCBIfam" id="TIGR00914">
    <property type="entry name" value="2A0601"/>
    <property type="match status" value="1"/>
</dbReference>
<evidence type="ECO:0000313" key="10">
    <source>
        <dbReference type="Proteomes" id="UP000094609"/>
    </source>
</evidence>
<dbReference type="InterPro" id="IPR004763">
    <property type="entry name" value="CusA-like"/>
</dbReference>
<dbReference type="PANTHER" id="PTHR32063:SF19">
    <property type="entry name" value="CATION EFFLUX SYSTEM PROTEIN CUSA"/>
    <property type="match status" value="1"/>
</dbReference>
<dbReference type="PANTHER" id="PTHR32063">
    <property type="match status" value="1"/>
</dbReference>
<evidence type="ECO:0000256" key="5">
    <source>
        <dbReference type="ARBA" id="ARBA00022692"/>
    </source>
</evidence>
<keyword evidence="4" id="KW-1003">Cell membrane</keyword>
<feature type="transmembrane region" description="Helical" evidence="8">
    <location>
        <begin position="384"/>
        <end position="405"/>
    </location>
</feature>
<dbReference type="Gene3D" id="3.30.2090.10">
    <property type="entry name" value="Multidrug efflux transporter AcrB TolC docking domain, DN and DC subdomains"/>
    <property type="match status" value="2"/>
</dbReference>
<name>A0A1D7TNP2_9BACT</name>
<feature type="transmembrane region" description="Helical" evidence="8">
    <location>
        <begin position="995"/>
        <end position="1018"/>
    </location>
</feature>
<dbReference type="RefSeq" id="WP_069479112.1">
    <property type="nucleotide sequence ID" value="NZ_CP017111.1"/>
</dbReference>
<dbReference type="Gene3D" id="1.20.1640.10">
    <property type="entry name" value="Multidrug efflux transporter AcrB transmembrane domain"/>
    <property type="match status" value="2"/>
</dbReference>
<evidence type="ECO:0000256" key="3">
    <source>
        <dbReference type="ARBA" id="ARBA00022448"/>
    </source>
</evidence>
<reference evidence="10" key="1">
    <citation type="submission" date="2016-08" db="EMBL/GenBank/DDBJ databases">
        <title>Complete genome sequence of the organohalide-respiring Epsilonproteobacterium Sulfurospirillum halorespirans.</title>
        <authorList>
            <person name="Goris T."/>
            <person name="Zimmermann J."/>
            <person name="Schenz B."/>
            <person name="Lemos M."/>
            <person name="Hackermueller J."/>
            <person name="Diekert G."/>
        </authorList>
    </citation>
    <scope>NUCLEOTIDE SEQUENCE [LARGE SCALE GENOMIC DNA]</scope>
    <source>
        <strain>DSM 13726</strain>
        <strain evidence="10">PCE-M2</strain>
    </source>
</reference>